<reference evidence="4 5" key="1">
    <citation type="submission" date="2015-07" db="EMBL/GenBank/DDBJ databases">
        <title>Draft genome of Bellilinea caldifistulae DSM 17877.</title>
        <authorList>
            <person name="Hemp J."/>
            <person name="Ward L.M."/>
            <person name="Pace L.A."/>
            <person name="Fischer W.W."/>
        </authorList>
    </citation>
    <scope>NUCLEOTIDE SEQUENCE [LARGE SCALE GENOMIC DNA]</scope>
    <source>
        <strain evidence="4 5">GOMI-1</strain>
    </source>
</reference>
<dbReference type="Proteomes" id="UP000050514">
    <property type="component" value="Unassembled WGS sequence"/>
</dbReference>
<sequence length="363" mass="39240">MNILLAFVTGLTTGGLSCLAVQGGLLASSLAGQIEKDLQQSTAQSRKRSRQNPSAGSKPRLARPILVFLLAKLVAYTILGLFLGWAGQLLQLSPYMRAFLLIAVGIFMLGSALRMLNVHPIFRYFAFEPPPALRRWLRRKAGSSADSPLLTPALLGAVTVLIPCGVTQVMMAAALATGDPLQSAALMFAFTLGTSPLFFAVAYFTTQIGARLERYFMRFVAIVVLLLAIVTIDSGIALAGSPVSLTRWFNQQLMGNVQPGLVDYQPLEGGNSPDQVITIRVQNYGYEPTFIRAEAGVPTRLRLISKDVYSCALAFTVPSLGIQELLKPTGITEIEIQPQQEGTRLAFSCSMGMYGGVILFEDM</sequence>
<feature type="transmembrane region" description="Helical" evidence="1">
    <location>
        <begin position="216"/>
        <end position="239"/>
    </location>
</feature>
<dbReference type="SUPFAM" id="SSF49503">
    <property type="entry name" value="Cupredoxins"/>
    <property type="match status" value="1"/>
</dbReference>
<keyword evidence="1" id="KW-1133">Transmembrane helix</keyword>
<evidence type="ECO:0000256" key="1">
    <source>
        <dbReference type="SAM" id="Phobius"/>
    </source>
</evidence>
<dbReference type="Gene3D" id="2.60.40.420">
    <property type="entry name" value="Cupredoxins - blue copper proteins"/>
    <property type="match status" value="1"/>
</dbReference>
<keyword evidence="1" id="KW-0472">Membrane</keyword>
<keyword evidence="1" id="KW-0812">Transmembrane</keyword>
<proteinExistence type="predicted"/>
<dbReference type="PANTHER" id="PTHR42208:SF1">
    <property type="entry name" value="HEAVY METAL TRANSPORTER"/>
    <property type="match status" value="1"/>
</dbReference>
<dbReference type="PANTHER" id="PTHR42208">
    <property type="entry name" value="HEAVY METAL TRANSPORTER-RELATED"/>
    <property type="match status" value="1"/>
</dbReference>
<keyword evidence="5" id="KW-1185">Reference proteome</keyword>
<gene>
    <name evidence="4" type="ORF">AC812_06080</name>
</gene>
<dbReference type="EMBL" id="LGHJ01000012">
    <property type="protein sequence ID" value="KPL76249.1"/>
    <property type="molecule type" value="Genomic_DNA"/>
</dbReference>
<protein>
    <recommendedName>
        <fullName evidence="6">Sulfite exporter TauE/SafE family protein</fullName>
    </recommendedName>
</protein>
<dbReference type="OrthoDB" id="9800141at2"/>
<organism evidence="4 5">
    <name type="scientific">Bellilinea caldifistulae</name>
    <dbReference type="NCBI Taxonomy" id="360411"/>
    <lineage>
        <taxon>Bacteria</taxon>
        <taxon>Bacillati</taxon>
        <taxon>Chloroflexota</taxon>
        <taxon>Anaerolineae</taxon>
        <taxon>Anaerolineales</taxon>
        <taxon>Anaerolineaceae</taxon>
        <taxon>Bellilinea</taxon>
    </lineage>
</organism>
<dbReference type="InterPro" id="IPR039447">
    <property type="entry name" value="UreH-like_TM_dom"/>
</dbReference>
<evidence type="ECO:0000259" key="2">
    <source>
        <dbReference type="Pfam" id="PF13386"/>
    </source>
</evidence>
<comment type="caution">
    <text evidence="4">The sequence shown here is derived from an EMBL/GenBank/DDBJ whole genome shotgun (WGS) entry which is preliminary data.</text>
</comment>
<feature type="transmembrane region" description="Helical" evidence="1">
    <location>
        <begin position="65"/>
        <end position="86"/>
    </location>
</feature>
<dbReference type="RefSeq" id="WP_061919144.1">
    <property type="nucleotide sequence ID" value="NZ_DF967971.1"/>
</dbReference>
<dbReference type="InterPro" id="IPR008972">
    <property type="entry name" value="Cupredoxin"/>
</dbReference>
<evidence type="ECO:0000313" key="4">
    <source>
        <dbReference type="EMBL" id="KPL76249.1"/>
    </source>
</evidence>
<dbReference type="Pfam" id="PF13386">
    <property type="entry name" value="DsbD_2"/>
    <property type="match status" value="1"/>
</dbReference>
<feature type="domain" description="EfeO-type cupredoxin-like" evidence="3">
    <location>
        <begin position="272"/>
        <end position="358"/>
    </location>
</feature>
<evidence type="ECO:0008006" key="6">
    <source>
        <dbReference type="Google" id="ProtNLM"/>
    </source>
</evidence>
<dbReference type="AlphaFoldDB" id="A0A0P6X9C1"/>
<feature type="transmembrane region" description="Helical" evidence="1">
    <location>
        <begin position="98"/>
        <end position="116"/>
    </location>
</feature>
<accession>A0A0P6X9C1</accession>
<feature type="domain" description="Urease accessory protein UreH-like transmembrane" evidence="2">
    <location>
        <begin position="6"/>
        <end position="229"/>
    </location>
</feature>
<dbReference type="Pfam" id="PF13473">
    <property type="entry name" value="Cupredoxin_1"/>
    <property type="match status" value="1"/>
</dbReference>
<dbReference type="STRING" id="360411.AC812_06080"/>
<dbReference type="InterPro" id="IPR028096">
    <property type="entry name" value="EfeO_Cupredoxin"/>
</dbReference>
<evidence type="ECO:0000259" key="3">
    <source>
        <dbReference type="Pfam" id="PF13473"/>
    </source>
</evidence>
<feature type="transmembrane region" description="Helical" evidence="1">
    <location>
        <begin position="184"/>
        <end position="204"/>
    </location>
</feature>
<evidence type="ECO:0000313" key="5">
    <source>
        <dbReference type="Proteomes" id="UP000050514"/>
    </source>
</evidence>
<name>A0A0P6X9C1_9CHLR</name>
<feature type="transmembrane region" description="Helical" evidence="1">
    <location>
        <begin position="153"/>
        <end position="177"/>
    </location>
</feature>